<dbReference type="Pfam" id="PF00795">
    <property type="entry name" value="CN_hydrolase"/>
    <property type="match status" value="1"/>
</dbReference>
<dbReference type="PANTHER" id="PTHR23088:SF27">
    <property type="entry name" value="DEAMINATED GLUTATHIONE AMIDASE"/>
    <property type="match status" value="1"/>
</dbReference>
<dbReference type="GeneID" id="14866574"/>
<dbReference type="STRING" id="1054147.F4QBZ1"/>
<dbReference type="GO" id="GO:0016811">
    <property type="term" value="F:hydrolase activity, acting on carbon-nitrogen (but not peptide) bonds, in linear amides"/>
    <property type="evidence" value="ECO:0007669"/>
    <property type="project" value="InterPro"/>
</dbReference>
<evidence type="ECO:0000313" key="4">
    <source>
        <dbReference type="EMBL" id="EGG14729.1"/>
    </source>
</evidence>
<proteinExistence type="predicted"/>
<dbReference type="OrthoDB" id="10250282at2759"/>
<dbReference type="PROSITE" id="PS01227">
    <property type="entry name" value="UPF0012"/>
    <property type="match status" value="1"/>
</dbReference>
<dbReference type="RefSeq" id="XP_004351237.1">
    <property type="nucleotide sequence ID" value="XM_004351185.1"/>
</dbReference>
<sequence length="299" mass="33350">MENGNQQQQQQPFKIAVGQIKSVNNKDINFSKCQEFAEESVKQGAFMLCLPECFAFMSGGGNPRESIENAEPLDGPTINRYRQLARDNRLWLSLGGFHEKVGSQQPTTTESTTSSSSSDTSMIYNSHLIIDDNGDIKSIYHKMHLFDVNIPSKNVHFNESKAVVPGKEIMVCDSPGGRLGLSVCYDVRFPQLYIKLRSMGSQILLVPAAFMQKTGEAHWHTLLKSRAIENQCYVVAAAQTGQHYASRTSYGHSLVVDPWGTVLVDMEDKEGVGIATIDHNLLNQVRENMPCFTHIKSDY</sequence>
<protein>
    <submittedName>
        <fullName evidence="4">Nitrilase 1</fullName>
    </submittedName>
</protein>
<gene>
    <name evidence="4" type="primary">nit1-2</name>
    <name evidence="4" type="ORF">DFA_10989</name>
</gene>
<name>F4QBZ1_CACFS</name>
<organism evidence="4 5">
    <name type="scientific">Cavenderia fasciculata</name>
    <name type="common">Slime mold</name>
    <name type="synonym">Dictyostelium fasciculatum</name>
    <dbReference type="NCBI Taxonomy" id="261658"/>
    <lineage>
        <taxon>Eukaryota</taxon>
        <taxon>Amoebozoa</taxon>
        <taxon>Evosea</taxon>
        <taxon>Eumycetozoa</taxon>
        <taxon>Dictyostelia</taxon>
        <taxon>Acytosteliales</taxon>
        <taxon>Cavenderiaceae</taxon>
        <taxon>Cavenderia</taxon>
    </lineage>
</organism>
<dbReference type="PROSITE" id="PS50263">
    <property type="entry name" value="CN_HYDROLASE"/>
    <property type="match status" value="1"/>
</dbReference>
<reference evidence="5" key="1">
    <citation type="journal article" date="2011" name="Genome Res.">
        <title>Phylogeny-wide analysis of social amoeba genomes highlights ancient origins for complex intercellular communication.</title>
        <authorList>
            <person name="Heidel A.J."/>
            <person name="Lawal H.M."/>
            <person name="Felder M."/>
            <person name="Schilde C."/>
            <person name="Helps N.R."/>
            <person name="Tunggal B."/>
            <person name="Rivero F."/>
            <person name="John U."/>
            <person name="Schleicher M."/>
            <person name="Eichinger L."/>
            <person name="Platzer M."/>
            <person name="Noegel A.A."/>
            <person name="Schaap P."/>
            <person name="Gloeckner G."/>
        </authorList>
    </citation>
    <scope>NUCLEOTIDE SEQUENCE [LARGE SCALE GENOMIC DNA]</scope>
    <source>
        <strain evidence="5">SH3</strain>
    </source>
</reference>
<dbReference type="Proteomes" id="UP000007797">
    <property type="component" value="Unassembled WGS sequence"/>
</dbReference>
<dbReference type="InterPro" id="IPR045254">
    <property type="entry name" value="Nit1/2_C-N_Hydrolase"/>
</dbReference>
<feature type="region of interest" description="Disordered" evidence="2">
    <location>
        <begin position="101"/>
        <end position="120"/>
    </location>
</feature>
<dbReference type="Gene3D" id="3.60.110.10">
    <property type="entry name" value="Carbon-nitrogen hydrolase"/>
    <property type="match status" value="1"/>
</dbReference>
<keyword evidence="1" id="KW-0378">Hydrolase</keyword>
<feature type="domain" description="CN hydrolase" evidence="3">
    <location>
        <begin position="13"/>
        <end position="279"/>
    </location>
</feature>
<keyword evidence="5" id="KW-1185">Reference proteome</keyword>
<dbReference type="EMBL" id="GL883028">
    <property type="protein sequence ID" value="EGG14729.1"/>
    <property type="molecule type" value="Genomic_DNA"/>
</dbReference>
<dbReference type="AlphaFoldDB" id="F4QBZ1"/>
<dbReference type="SUPFAM" id="SSF56317">
    <property type="entry name" value="Carbon-nitrogen hydrolase"/>
    <property type="match status" value="1"/>
</dbReference>
<dbReference type="InterPro" id="IPR001110">
    <property type="entry name" value="UPF0012_CS"/>
</dbReference>
<dbReference type="CDD" id="cd07572">
    <property type="entry name" value="nit"/>
    <property type="match status" value="1"/>
</dbReference>
<evidence type="ECO:0000256" key="2">
    <source>
        <dbReference type="SAM" id="MobiDB-lite"/>
    </source>
</evidence>
<feature type="compositionally biased region" description="Low complexity" evidence="2">
    <location>
        <begin position="107"/>
        <end position="120"/>
    </location>
</feature>
<dbReference type="InterPro" id="IPR036526">
    <property type="entry name" value="C-N_Hydrolase_sf"/>
</dbReference>
<accession>F4QBZ1</accession>
<dbReference type="PANTHER" id="PTHR23088">
    <property type="entry name" value="NITRILASE-RELATED"/>
    <property type="match status" value="1"/>
</dbReference>
<evidence type="ECO:0000259" key="3">
    <source>
        <dbReference type="PROSITE" id="PS50263"/>
    </source>
</evidence>
<dbReference type="InterPro" id="IPR003010">
    <property type="entry name" value="C-N_Hydrolase"/>
</dbReference>
<dbReference type="KEGG" id="dfa:DFA_10989"/>
<evidence type="ECO:0000313" key="5">
    <source>
        <dbReference type="Proteomes" id="UP000007797"/>
    </source>
</evidence>
<evidence type="ECO:0000256" key="1">
    <source>
        <dbReference type="ARBA" id="ARBA00022801"/>
    </source>
</evidence>
<dbReference type="OMA" id="MRVAVCQ"/>